<keyword evidence="3" id="KW-1185">Reference proteome</keyword>
<feature type="signal peptide" evidence="1">
    <location>
        <begin position="1"/>
        <end position="18"/>
    </location>
</feature>
<gene>
    <name evidence="2" type="ORF">CBER1_08457</name>
</gene>
<sequence>MQFVTTTFAALVASSALAAPLQVKTENDLSNNINKRIAPVAAGIFGAAAGSATAAVLTGATKGTVSGTVKTIANKLFGNNKKRDVGADNDGLYLIQRDEEGGEDAEDEATLYILQQ</sequence>
<evidence type="ECO:0000256" key="1">
    <source>
        <dbReference type="SAM" id="SignalP"/>
    </source>
</evidence>
<keyword evidence="1" id="KW-0732">Signal</keyword>
<feature type="chain" id="PRO_5015510095" evidence="1">
    <location>
        <begin position="19"/>
        <end position="116"/>
    </location>
</feature>
<comment type="caution">
    <text evidence="2">The sequence shown here is derived from an EMBL/GenBank/DDBJ whole genome shotgun (WGS) entry which is preliminary data.</text>
</comment>
<name>A0A2S6CBQ7_9PEZI</name>
<dbReference type="EMBL" id="PNEN01000501">
    <property type="protein sequence ID" value="PPJ57157.1"/>
    <property type="molecule type" value="Genomic_DNA"/>
</dbReference>
<accession>A0A2S6CBQ7</accession>
<evidence type="ECO:0000313" key="2">
    <source>
        <dbReference type="EMBL" id="PPJ57157.1"/>
    </source>
</evidence>
<protein>
    <submittedName>
        <fullName evidence="2">Uncharacterized protein</fullName>
    </submittedName>
</protein>
<dbReference type="OrthoDB" id="3650119at2759"/>
<evidence type="ECO:0000313" key="3">
    <source>
        <dbReference type="Proteomes" id="UP000237631"/>
    </source>
</evidence>
<proteinExistence type="predicted"/>
<reference evidence="3" key="1">
    <citation type="journal article" date="2017" name="bioRxiv">
        <title>Conservation of a gene cluster reveals novel cercosporin biosynthetic mechanisms and extends production to the genus Colletotrichum.</title>
        <authorList>
            <person name="de Jonge R."/>
            <person name="Ebert M.K."/>
            <person name="Huitt-Roehl C.R."/>
            <person name="Pal P."/>
            <person name="Suttle J.C."/>
            <person name="Spanner R.E."/>
            <person name="Neubauer J.D."/>
            <person name="Jurick W.M.II."/>
            <person name="Stott K.A."/>
            <person name="Secor G.A."/>
            <person name="Thomma B.P.H.J."/>
            <person name="Van de Peer Y."/>
            <person name="Townsend C.A."/>
            <person name="Bolton M.D."/>
        </authorList>
    </citation>
    <scope>NUCLEOTIDE SEQUENCE [LARGE SCALE GENOMIC DNA]</scope>
    <source>
        <strain evidence="3">CBS538.71</strain>
    </source>
</reference>
<organism evidence="2 3">
    <name type="scientific">Cercospora berteroae</name>
    <dbReference type="NCBI Taxonomy" id="357750"/>
    <lineage>
        <taxon>Eukaryota</taxon>
        <taxon>Fungi</taxon>
        <taxon>Dikarya</taxon>
        <taxon>Ascomycota</taxon>
        <taxon>Pezizomycotina</taxon>
        <taxon>Dothideomycetes</taxon>
        <taxon>Dothideomycetidae</taxon>
        <taxon>Mycosphaerellales</taxon>
        <taxon>Mycosphaerellaceae</taxon>
        <taxon>Cercospora</taxon>
    </lineage>
</organism>
<dbReference type="Proteomes" id="UP000237631">
    <property type="component" value="Unassembled WGS sequence"/>
</dbReference>
<dbReference type="AlphaFoldDB" id="A0A2S6CBQ7"/>